<dbReference type="Proteomes" id="UP000007110">
    <property type="component" value="Unassembled WGS sequence"/>
</dbReference>
<dbReference type="FunCoup" id="A0A7M7NZ55">
    <property type="interactions" value="490"/>
</dbReference>
<dbReference type="PANTHER" id="PTHR23240">
    <property type="entry name" value="DNA CROSS-LINK REPAIR PROTEIN PSO2/SNM1-RELATED"/>
    <property type="match status" value="1"/>
</dbReference>
<dbReference type="EnsemblMetazoa" id="XM_030985592">
    <property type="protein sequence ID" value="XP_030841452"/>
    <property type="gene ID" value="LOC592079"/>
</dbReference>
<feature type="compositionally biased region" description="Acidic residues" evidence="8">
    <location>
        <begin position="375"/>
        <end position="385"/>
    </location>
</feature>
<feature type="compositionally biased region" description="Polar residues" evidence="8">
    <location>
        <begin position="554"/>
        <end position="563"/>
    </location>
</feature>
<dbReference type="Gene3D" id="3.40.50.12650">
    <property type="match status" value="1"/>
</dbReference>
<dbReference type="GO" id="GO:0036297">
    <property type="term" value="P:interstrand cross-link repair"/>
    <property type="evidence" value="ECO:0000318"/>
    <property type="project" value="GO_Central"/>
</dbReference>
<dbReference type="InterPro" id="IPR011084">
    <property type="entry name" value="DRMBL"/>
</dbReference>
<dbReference type="KEGG" id="spu:592079"/>
<dbReference type="PANTHER" id="PTHR23240:SF6">
    <property type="entry name" value="DNA CROSS-LINK REPAIR 1A PROTEIN"/>
    <property type="match status" value="1"/>
</dbReference>
<feature type="compositionally biased region" description="Low complexity" evidence="8">
    <location>
        <begin position="227"/>
        <end position="237"/>
    </location>
</feature>
<feature type="region of interest" description="Disordered" evidence="8">
    <location>
        <begin position="261"/>
        <end position="445"/>
    </location>
</feature>
<feature type="region of interest" description="Disordered" evidence="8">
    <location>
        <begin position="634"/>
        <end position="666"/>
    </location>
</feature>
<feature type="compositionally biased region" description="Basic and acidic residues" evidence="8">
    <location>
        <begin position="112"/>
        <end position="121"/>
    </location>
</feature>
<feature type="domain" description="DNA repair metallo-beta-lactamase" evidence="9">
    <location>
        <begin position="891"/>
        <end position="995"/>
    </location>
</feature>
<proteinExistence type="inferred from homology"/>
<feature type="region of interest" description="Disordered" evidence="8">
    <location>
        <begin position="1"/>
        <end position="121"/>
    </location>
</feature>
<evidence type="ECO:0000256" key="6">
    <source>
        <dbReference type="ARBA" id="ARBA00069609"/>
    </source>
</evidence>
<feature type="compositionally biased region" description="Basic and acidic residues" evidence="8">
    <location>
        <begin position="294"/>
        <end position="314"/>
    </location>
</feature>
<feature type="compositionally biased region" description="Polar residues" evidence="8">
    <location>
        <begin position="81"/>
        <end position="101"/>
    </location>
</feature>
<dbReference type="Pfam" id="PF07522">
    <property type="entry name" value="DRMBL"/>
    <property type="match status" value="1"/>
</dbReference>
<evidence type="ECO:0000313" key="10">
    <source>
        <dbReference type="EnsemblMetazoa" id="XP_030841452"/>
    </source>
</evidence>
<reference evidence="10" key="2">
    <citation type="submission" date="2021-01" db="UniProtKB">
        <authorList>
            <consortium name="EnsemblMetazoa"/>
        </authorList>
    </citation>
    <scope>IDENTIFICATION</scope>
</reference>
<keyword evidence="11" id="KW-1185">Reference proteome</keyword>
<dbReference type="FunFam" id="3.40.50.12650:FF:000001">
    <property type="entry name" value="DNA cross-link repair 1A"/>
    <property type="match status" value="1"/>
</dbReference>
<feature type="compositionally biased region" description="Polar residues" evidence="8">
    <location>
        <begin position="576"/>
        <end position="589"/>
    </location>
</feature>
<feature type="compositionally biased region" description="Acidic residues" evidence="8">
    <location>
        <begin position="526"/>
        <end position="545"/>
    </location>
</feature>
<evidence type="ECO:0000256" key="8">
    <source>
        <dbReference type="SAM" id="MobiDB-lite"/>
    </source>
</evidence>
<dbReference type="Gene3D" id="3.60.15.10">
    <property type="entry name" value="Ribonuclease Z/Hydroxyacylglutathione hydrolase-like"/>
    <property type="match status" value="1"/>
</dbReference>
<dbReference type="SUPFAM" id="SSF56281">
    <property type="entry name" value="Metallo-hydrolase/oxidoreductase"/>
    <property type="match status" value="1"/>
</dbReference>
<dbReference type="CDD" id="cd16273">
    <property type="entry name" value="SNM1A-1C-like_MBL-fold"/>
    <property type="match status" value="1"/>
</dbReference>
<evidence type="ECO:0000259" key="9">
    <source>
        <dbReference type="Pfam" id="PF07522"/>
    </source>
</evidence>
<dbReference type="OMA" id="FCNITIL"/>
<dbReference type="GO" id="GO:0005634">
    <property type="term" value="C:nucleus"/>
    <property type="evidence" value="ECO:0000318"/>
    <property type="project" value="GO_Central"/>
</dbReference>
<feature type="compositionally biased region" description="Basic and acidic residues" evidence="8">
    <location>
        <begin position="408"/>
        <end position="428"/>
    </location>
</feature>
<evidence type="ECO:0000256" key="2">
    <source>
        <dbReference type="ARBA" id="ARBA00010304"/>
    </source>
</evidence>
<comment type="subcellular location">
    <subcellularLocation>
        <location evidence="1">Nucleus</location>
    </subcellularLocation>
</comment>
<keyword evidence="5" id="KW-0539">Nucleus</keyword>
<dbReference type="GO" id="GO:0006303">
    <property type="term" value="P:double-strand break repair via nonhomologous end joining"/>
    <property type="evidence" value="ECO:0000318"/>
    <property type="project" value="GO_Central"/>
</dbReference>
<feature type="region of interest" description="Disordered" evidence="8">
    <location>
        <begin position="503"/>
        <end position="594"/>
    </location>
</feature>
<feature type="compositionally biased region" description="Basic residues" evidence="8">
    <location>
        <begin position="275"/>
        <end position="285"/>
    </location>
</feature>
<evidence type="ECO:0000256" key="3">
    <source>
        <dbReference type="ARBA" id="ARBA00022763"/>
    </source>
</evidence>
<dbReference type="RefSeq" id="XP_030841452.1">
    <property type="nucleotide sequence ID" value="XM_030985592.1"/>
</dbReference>
<evidence type="ECO:0000256" key="4">
    <source>
        <dbReference type="ARBA" id="ARBA00023204"/>
    </source>
</evidence>
<reference evidence="11" key="1">
    <citation type="submission" date="2015-02" db="EMBL/GenBank/DDBJ databases">
        <title>Genome sequencing for Strongylocentrotus purpuratus.</title>
        <authorList>
            <person name="Murali S."/>
            <person name="Liu Y."/>
            <person name="Vee V."/>
            <person name="English A."/>
            <person name="Wang M."/>
            <person name="Skinner E."/>
            <person name="Han Y."/>
            <person name="Muzny D.M."/>
            <person name="Worley K.C."/>
            <person name="Gibbs R.A."/>
        </authorList>
    </citation>
    <scope>NUCLEOTIDE SEQUENCE</scope>
</reference>
<keyword evidence="3" id="KW-0227">DNA damage</keyword>
<organism evidence="10 11">
    <name type="scientific">Strongylocentrotus purpuratus</name>
    <name type="common">Purple sea urchin</name>
    <dbReference type="NCBI Taxonomy" id="7668"/>
    <lineage>
        <taxon>Eukaryota</taxon>
        <taxon>Metazoa</taxon>
        <taxon>Echinodermata</taxon>
        <taxon>Eleutherozoa</taxon>
        <taxon>Echinozoa</taxon>
        <taxon>Echinoidea</taxon>
        <taxon>Euechinoidea</taxon>
        <taxon>Echinacea</taxon>
        <taxon>Camarodonta</taxon>
        <taxon>Echinidea</taxon>
        <taxon>Strongylocentrotidae</taxon>
        <taxon>Strongylocentrotus</taxon>
    </lineage>
</organism>
<evidence type="ECO:0000256" key="5">
    <source>
        <dbReference type="ARBA" id="ARBA00023242"/>
    </source>
</evidence>
<dbReference type="GO" id="GO:0035312">
    <property type="term" value="F:5'-3' DNA exonuclease activity"/>
    <property type="evidence" value="ECO:0000318"/>
    <property type="project" value="GO_Central"/>
</dbReference>
<dbReference type="FunFam" id="3.60.15.10:FF:000010">
    <property type="entry name" value="DNA cross-link repair 1A"/>
    <property type="match status" value="1"/>
</dbReference>
<feature type="compositionally biased region" description="Polar residues" evidence="8">
    <location>
        <begin position="262"/>
        <end position="274"/>
    </location>
</feature>
<dbReference type="OrthoDB" id="262529at2759"/>
<evidence type="ECO:0000256" key="7">
    <source>
        <dbReference type="ARBA" id="ARBA00078423"/>
    </source>
</evidence>
<name>A0A7M7NZ55_STRPU</name>
<dbReference type="InParanoid" id="A0A7M7NZ55"/>
<feature type="region of interest" description="Disordered" evidence="8">
    <location>
        <begin position="216"/>
        <end position="246"/>
    </location>
</feature>
<dbReference type="GeneID" id="592079"/>
<evidence type="ECO:0000256" key="1">
    <source>
        <dbReference type="ARBA" id="ARBA00004123"/>
    </source>
</evidence>
<keyword evidence="4" id="KW-0234">DNA repair</keyword>
<feature type="compositionally biased region" description="Polar residues" evidence="8">
    <location>
        <begin position="56"/>
        <end position="73"/>
    </location>
</feature>
<protein>
    <recommendedName>
        <fullName evidence="6">DNA cross-link repair 1A protein</fullName>
    </recommendedName>
    <alternativeName>
        <fullName evidence="7">SNM1 homolog A</fullName>
    </alternativeName>
</protein>
<comment type="similarity">
    <text evidence="2">Belongs to the DNA repair metallo-beta-lactamase (DRMBL) family.</text>
</comment>
<dbReference type="AlphaFoldDB" id="A0A7M7NZ55"/>
<feature type="compositionally biased region" description="Low complexity" evidence="8">
    <location>
        <begin position="32"/>
        <end position="46"/>
    </location>
</feature>
<sequence length="1033" mass="115396">MASKNSSAKSEDDDEEWMHRPSLKRFRKSEDQFSSSQQNGTSSSQSTPRPRDMSGIPQSQCGGVTPSSRPTNHLSRRKIFDSSQKPSKSVCASQPSRTPANKSGKKQHKMKKEMTNTENNHDNKCETGDELQGYCPICQAPFCSIHLTSPGQHIQDCLELPKPDNECPEGQFCNITILSHYEKFSHDLLALVRSEMKPDDSSMMDDRFTSLKAEPEVMTSDSDFEIPSSSKPAAAPSMYHSTPKGDYECKIKGERVILTPREQCSSQIAPSQPKSKLKNTARKSAKGVINRNQRTLDRILANKEEMPTPKRENLGESETSYTENQKSDDAASEGSELLFSSQNSNFEEDDDATSRNRPKKSNPPNFIEVPPAPIQDDDDDDDTTLEDFFFADANGDDSSDIGGQGSKIDGEVKGQDTLEDGSQKEESKSLINPPVPSLDHREGEMDQAVVFSEDEDSQSLFNIPGENKEGQFLTVSNLDKNKEIVPTLDDHEGKMHQAVVFSEDEPSQSLFNIPGVSNLPGKSDDAAECSEDGEEDMEVDDEEEELPNKEERPSTSGWGTSDARSAMSAKDEEYSRQSSVHNTSTSTPAVTPKLKKQGTLDSFLGCKPLPKVEPSSKQGTLDFFLGCKPAPKVEPPSQKIQEKGQWRGAKQTYKKNKGEGEGKKEWGNSSRKECPFYKKMPDTSFTVDAFRYGVIPGCKAYFLSHFHYDHYGGLTKHFDQQLYCSKVTGNLVISRLNVAAEYVKILPMNEPCKVDGVEVTLLEANHCPGAVMFLYKLKSGVIYLHTGDFRADAEMELYPQLSSCHVNQLYLDTTYCDPQYKFPSQTEVIEFAVKIAVQAVKSNKKTLIVCATYTIGKEKVFRAIAEALECKVYVDSRKLKVLECLEDDDLMSLLTRDNKTSACGLHVIAMNMLNHQKLKEYLSQFSSRYDNILAFKPTGWTHSDKVESPSDIKPSKSGKSTIYGIPYSEHSSYSEMKRFVQFISADKILPTVNNGNPQKRKAMEDIFKRWTAEDGQSSSPTRLKSVKIMNWFK</sequence>
<dbReference type="GO" id="GO:0003684">
    <property type="term" value="F:damaged DNA binding"/>
    <property type="evidence" value="ECO:0000318"/>
    <property type="project" value="GO_Central"/>
</dbReference>
<evidence type="ECO:0000313" key="11">
    <source>
        <dbReference type="Proteomes" id="UP000007110"/>
    </source>
</evidence>
<accession>A0A7M7NZ55</accession>
<dbReference type="InterPro" id="IPR036866">
    <property type="entry name" value="RibonucZ/Hydroxyglut_hydro"/>
</dbReference>
<feature type="compositionally biased region" description="Basic and acidic residues" evidence="8">
    <location>
        <begin position="656"/>
        <end position="666"/>
    </location>
</feature>